<protein>
    <recommendedName>
        <fullName evidence="2">NADH:ubiquinone oxidoreductase-like 20kDa subunit domain-containing protein</fullName>
    </recommendedName>
</protein>
<dbReference type="Gene3D" id="3.40.50.700">
    <property type="entry name" value="NADH:ubiquinone oxidoreductase-like, 20kDa subunit"/>
    <property type="match status" value="1"/>
</dbReference>
<dbReference type="InterPro" id="IPR037024">
    <property type="entry name" value="NiFe_Hase_small_N_sf"/>
</dbReference>
<dbReference type="SUPFAM" id="SSF56770">
    <property type="entry name" value="HydA/Nqo6-like"/>
    <property type="match status" value="1"/>
</dbReference>
<dbReference type="PANTHER" id="PTHR42845:SF2">
    <property type="entry name" value="F420-NON-REDUCING HYDROGENASE VHU SUBUNIT G"/>
    <property type="match status" value="1"/>
</dbReference>
<keyword evidence="1" id="KW-0560">Oxidoreductase</keyword>
<dbReference type="GO" id="GO:0016491">
    <property type="term" value="F:oxidoreductase activity"/>
    <property type="evidence" value="ECO:0007669"/>
    <property type="project" value="UniProtKB-KW"/>
</dbReference>
<name>X1MRE3_9ZZZZ</name>
<reference evidence="3" key="1">
    <citation type="journal article" date="2014" name="Front. Microbiol.">
        <title>High frequency of phylogenetically diverse reductive dehalogenase-homologous genes in deep subseafloor sedimentary metagenomes.</title>
        <authorList>
            <person name="Kawai M."/>
            <person name="Futagami T."/>
            <person name="Toyoda A."/>
            <person name="Takaki Y."/>
            <person name="Nishi S."/>
            <person name="Hori S."/>
            <person name="Arai W."/>
            <person name="Tsubouchi T."/>
            <person name="Morono Y."/>
            <person name="Uchiyama I."/>
            <person name="Ito T."/>
            <person name="Fujiyama A."/>
            <person name="Inagaki F."/>
            <person name="Takami H."/>
        </authorList>
    </citation>
    <scope>NUCLEOTIDE SEQUENCE</scope>
    <source>
        <strain evidence="3">Expedition CK06-06</strain>
    </source>
</reference>
<dbReference type="EMBL" id="BARV01019839">
    <property type="protein sequence ID" value="GAI20591.1"/>
    <property type="molecule type" value="Genomic_DNA"/>
</dbReference>
<comment type="caution">
    <text evidence="3">The sequence shown here is derived from an EMBL/GenBank/DDBJ whole genome shotgun (WGS) entry which is preliminary data.</text>
</comment>
<dbReference type="AlphaFoldDB" id="X1MRE3"/>
<evidence type="ECO:0000313" key="3">
    <source>
        <dbReference type="EMBL" id="GAI20591.1"/>
    </source>
</evidence>
<accession>X1MRE3</accession>
<proteinExistence type="predicted"/>
<evidence type="ECO:0000256" key="1">
    <source>
        <dbReference type="ARBA" id="ARBA00023002"/>
    </source>
</evidence>
<dbReference type="InterPro" id="IPR006137">
    <property type="entry name" value="NADH_UbQ_OxRdtase-like_20kDa"/>
</dbReference>
<dbReference type="InterPro" id="IPR051349">
    <property type="entry name" value="Hydrogenase_assoc-protein"/>
</dbReference>
<evidence type="ECO:0000259" key="2">
    <source>
        <dbReference type="Pfam" id="PF01058"/>
    </source>
</evidence>
<feature type="domain" description="NADH:ubiquinone oxidoreductase-like 20kDa subunit" evidence="2">
    <location>
        <begin position="27"/>
        <end position="58"/>
    </location>
</feature>
<dbReference type="PANTHER" id="PTHR42845">
    <property type="entry name" value="COENZYME F420-REDUCING HYDROGENASE, GAMMA SUBUNIT"/>
    <property type="match status" value="1"/>
</dbReference>
<organism evidence="3">
    <name type="scientific">marine sediment metagenome</name>
    <dbReference type="NCBI Taxonomy" id="412755"/>
    <lineage>
        <taxon>unclassified sequences</taxon>
        <taxon>metagenomes</taxon>
        <taxon>ecological metagenomes</taxon>
    </lineage>
</organism>
<dbReference type="GO" id="GO:0051536">
    <property type="term" value="F:iron-sulfur cluster binding"/>
    <property type="evidence" value="ECO:0007669"/>
    <property type="project" value="InterPro"/>
</dbReference>
<dbReference type="Pfam" id="PF01058">
    <property type="entry name" value="Oxidored_q6"/>
    <property type="match status" value="1"/>
</dbReference>
<sequence>MENPGGTTPQEKVTVDIGELTLPEFWDTVKTLDQVIPVDYYLPGCPPPPDLVMNAINAILTGNLPEKGAVLAPDKALCDTCPRNETKPEKISIKEIKRPYEIKIDPEKCFLEQGLICHGPFTRSGCGETCIKANMPCRGCFGPVDGVVDQGAKGLSAIVSILGLDDEERMTEEDVQKLIDGIVDPAGTFYRFSLPASLLRRRRME</sequence>
<gene>
    <name evidence="3" type="ORF">S06H3_33262</name>
</gene>